<keyword evidence="1" id="KW-0472">Membrane</keyword>
<dbReference type="EMBL" id="JABFAC010000007">
    <property type="protein sequence ID" value="MBA0616713.1"/>
    <property type="molecule type" value="Genomic_DNA"/>
</dbReference>
<dbReference type="AlphaFoldDB" id="A0A7J8RSX5"/>
<evidence type="ECO:0000313" key="3">
    <source>
        <dbReference type="Proteomes" id="UP000593561"/>
    </source>
</evidence>
<comment type="caution">
    <text evidence="2">The sequence shown here is derived from an EMBL/GenBank/DDBJ whole genome shotgun (WGS) entry which is preliminary data.</text>
</comment>
<evidence type="ECO:0000313" key="2">
    <source>
        <dbReference type="EMBL" id="MBA0616713.1"/>
    </source>
</evidence>
<sequence>MFVHGRYFLAWWVLVGAYGIYCFWHRMPILAAQRLRVGWPQLKDGDLWLSQGF</sequence>
<name>A0A7J8RSX5_GOSDV</name>
<protein>
    <submittedName>
        <fullName evidence="2">Uncharacterized protein</fullName>
    </submittedName>
</protein>
<feature type="transmembrane region" description="Helical" evidence="1">
    <location>
        <begin position="6"/>
        <end position="24"/>
    </location>
</feature>
<accession>A0A7J8RSX5</accession>
<gene>
    <name evidence="2" type="ORF">Godav_026211</name>
</gene>
<reference evidence="2 3" key="1">
    <citation type="journal article" date="2019" name="Genome Biol. Evol.">
        <title>Insights into the evolution of the New World diploid cottons (Gossypium, subgenus Houzingenia) based on genome sequencing.</title>
        <authorList>
            <person name="Grover C.E."/>
            <person name="Arick M.A. 2nd"/>
            <person name="Thrash A."/>
            <person name="Conover J.L."/>
            <person name="Sanders W.S."/>
            <person name="Peterson D.G."/>
            <person name="Frelichowski J.E."/>
            <person name="Scheffler J.A."/>
            <person name="Scheffler B.E."/>
            <person name="Wendel J.F."/>
        </authorList>
    </citation>
    <scope>NUCLEOTIDE SEQUENCE [LARGE SCALE GENOMIC DNA]</scope>
    <source>
        <strain evidence="2">27</strain>
        <tissue evidence="2">Leaf</tissue>
    </source>
</reference>
<keyword evidence="1" id="KW-1133">Transmembrane helix</keyword>
<evidence type="ECO:0000256" key="1">
    <source>
        <dbReference type="SAM" id="Phobius"/>
    </source>
</evidence>
<keyword evidence="1" id="KW-0812">Transmembrane</keyword>
<organism evidence="2 3">
    <name type="scientific">Gossypium davidsonii</name>
    <name type="common">Davidson's cotton</name>
    <name type="synonym">Gossypium klotzschianum subsp. davidsonii</name>
    <dbReference type="NCBI Taxonomy" id="34287"/>
    <lineage>
        <taxon>Eukaryota</taxon>
        <taxon>Viridiplantae</taxon>
        <taxon>Streptophyta</taxon>
        <taxon>Embryophyta</taxon>
        <taxon>Tracheophyta</taxon>
        <taxon>Spermatophyta</taxon>
        <taxon>Magnoliopsida</taxon>
        <taxon>eudicotyledons</taxon>
        <taxon>Gunneridae</taxon>
        <taxon>Pentapetalae</taxon>
        <taxon>rosids</taxon>
        <taxon>malvids</taxon>
        <taxon>Malvales</taxon>
        <taxon>Malvaceae</taxon>
        <taxon>Malvoideae</taxon>
        <taxon>Gossypium</taxon>
    </lineage>
</organism>
<dbReference type="Proteomes" id="UP000593561">
    <property type="component" value="Unassembled WGS sequence"/>
</dbReference>
<keyword evidence="3" id="KW-1185">Reference proteome</keyword>
<proteinExistence type="predicted"/>